<dbReference type="EMBL" id="CP036282">
    <property type="protein sequence ID" value="QDL53139.1"/>
    <property type="molecule type" value="Genomic_DNA"/>
</dbReference>
<proteinExistence type="predicted"/>
<evidence type="ECO:0000313" key="1">
    <source>
        <dbReference type="EMBL" id="QDL53139.1"/>
    </source>
</evidence>
<dbReference type="KEGG" id="rhg:EXZ61_02550"/>
<keyword evidence="2" id="KW-1185">Reference proteome</keyword>
<protein>
    <submittedName>
        <fullName evidence="1">Phage tail protein</fullName>
    </submittedName>
</protein>
<evidence type="ECO:0000313" key="2">
    <source>
        <dbReference type="Proteomes" id="UP000317365"/>
    </source>
</evidence>
<organism evidence="1 2">
    <name type="scientific">Rhodoferax aquaticus</name>
    <dbReference type="NCBI Taxonomy" id="2527691"/>
    <lineage>
        <taxon>Bacteria</taxon>
        <taxon>Pseudomonadati</taxon>
        <taxon>Pseudomonadota</taxon>
        <taxon>Betaproteobacteria</taxon>
        <taxon>Burkholderiales</taxon>
        <taxon>Comamonadaceae</taxon>
        <taxon>Rhodoferax</taxon>
    </lineage>
</organism>
<dbReference type="AlphaFoldDB" id="A0A515EKK5"/>
<name>A0A515EKK5_9BURK</name>
<accession>A0A515EKK5</accession>
<dbReference type="RefSeq" id="WP_142808724.1">
    <property type="nucleotide sequence ID" value="NZ_CP036282.1"/>
</dbReference>
<dbReference type="Proteomes" id="UP000317365">
    <property type="component" value="Chromosome"/>
</dbReference>
<reference evidence="2" key="1">
    <citation type="submission" date="2019-02" db="EMBL/GenBank/DDBJ databases">
        <title>Complete genome sequence of Rhodoferax sp. Gr-4.</title>
        <authorList>
            <person name="Jin L."/>
        </authorList>
    </citation>
    <scope>NUCLEOTIDE SEQUENCE [LARGE SCALE GENOMIC DNA]</scope>
    <source>
        <strain evidence="2">Gr-4</strain>
    </source>
</reference>
<sequence length="491" mass="52219">MSISNLMSLNFLVPYVASKIDFSRAIRGMRGMPRRLLLVGHKLVGGTLAVNTLSTITTEADAITKLGEGSMLLAMWRDAKANADLGLPIDVIAINEGGSAVKATSALVVGGAPTVGGEVMLYIGGERVSVGVTTADTSATIATKLNAAINAMAKLPVTAAVAASTVTITARWGGPTGNDINVRTTYYPDDALATGVTLTTPAMAGGAVLPDVTPVITAMNLYRATEIVNPFTDSPNMVLFENELAARWLQNNMQDAMVVTCVRGTEAAITTWLNTRNSPHVHTIAVTNDCTSPWETAAMAGAAIESSAAIDPAVGPTAKLLGYRGPVQGAGFVVDSMNNLLAKGGSPLNIAVDYTGSLLRMVTNYKLSPGGAPDRSMAEMCWLKTMSFYRWYRVTEFQNKYNNAGYKLGQYVEQPIPGQKIMTVDLAEEIMIGLYKIFCDAGLCQNMPYYISTLKVEIDAPNGKLKIMDEPVILTQHYQTEVTSNVVAGQV</sequence>
<reference evidence="2" key="2">
    <citation type="journal article" date="2020" name="Int. J. Syst. Evol. Microbiol.">
        <title>Genomic insights into a novel species Rhodoferax aquaticus sp. nov., isolated from freshwater.</title>
        <authorList>
            <person name="Li T."/>
            <person name="Zhuo Y."/>
            <person name="Jin C.Z."/>
            <person name="Wu X."/>
            <person name="Ko S.R."/>
            <person name="Jin F.J."/>
            <person name="Ahn C.Y."/>
            <person name="Oh H.M."/>
            <person name="Lee H.G."/>
            <person name="Jin L."/>
        </authorList>
    </citation>
    <scope>NUCLEOTIDE SEQUENCE [LARGE SCALE GENOMIC DNA]</scope>
    <source>
        <strain evidence="2">Gr-4</strain>
    </source>
</reference>
<gene>
    <name evidence="1" type="ORF">EXZ61_02550</name>
</gene>